<dbReference type="PIRSF" id="PIRSF000887">
    <property type="entry name" value="Pesterase_MJ0037"/>
    <property type="match status" value="1"/>
</dbReference>
<proteinExistence type="predicted"/>
<comment type="caution">
    <text evidence="2">The sequence shown here is derived from an EMBL/GenBank/DDBJ whole genome shotgun (WGS) entry which is preliminary data.</text>
</comment>
<evidence type="ECO:0000259" key="1">
    <source>
        <dbReference type="Pfam" id="PF00149"/>
    </source>
</evidence>
<dbReference type="RefSeq" id="WP_283440949.1">
    <property type="nucleotide sequence ID" value="NZ_FXUL01000002.1"/>
</dbReference>
<dbReference type="InterPro" id="IPR024173">
    <property type="entry name" value="Pesterase_MJ0037-like"/>
</dbReference>
<feature type="domain" description="Calcineurin-like phosphoesterase" evidence="1">
    <location>
        <begin position="31"/>
        <end position="149"/>
    </location>
</feature>
<dbReference type="NCBIfam" id="TIGR04123">
    <property type="entry name" value="P_estr_lig_assc"/>
    <property type="match status" value="1"/>
</dbReference>
<dbReference type="PANTHER" id="PTHR39323">
    <property type="entry name" value="BLR1149 PROTEIN"/>
    <property type="match status" value="1"/>
</dbReference>
<sequence>MADGALEIEVAGERLLMLPQRALYWPARQMLAIADIHFGKAASFRAGGIPVPRGTTTENLQALDALVDACQATNILFLGDFLHARHAHAAATVAALSAWRERRSGLDLVLVRGNHDKHAGDPPAALRIEVVDEPWKIGPLLFAHHPQAHPDGYVLAGHVHPVYRLATRADALRLPCFMFGPESGMLPSFGSFTGGHPVTPGPGDRVFVATDDRVIAIPAKPANRA</sequence>
<dbReference type="Proteomes" id="UP001158049">
    <property type="component" value="Unassembled WGS sequence"/>
</dbReference>
<organism evidence="2 3">
    <name type="scientific">Noviherbaspirillum suwonense</name>
    <dbReference type="NCBI Taxonomy" id="1224511"/>
    <lineage>
        <taxon>Bacteria</taxon>
        <taxon>Pseudomonadati</taxon>
        <taxon>Pseudomonadota</taxon>
        <taxon>Betaproteobacteria</taxon>
        <taxon>Burkholderiales</taxon>
        <taxon>Oxalobacteraceae</taxon>
        <taxon>Noviherbaspirillum</taxon>
    </lineage>
</organism>
<evidence type="ECO:0000313" key="2">
    <source>
        <dbReference type="EMBL" id="SMP48395.1"/>
    </source>
</evidence>
<dbReference type="InterPro" id="IPR004843">
    <property type="entry name" value="Calcineurin-like_PHP"/>
</dbReference>
<dbReference type="InterPro" id="IPR026336">
    <property type="entry name" value="PdeM-like"/>
</dbReference>
<evidence type="ECO:0000313" key="3">
    <source>
        <dbReference type="Proteomes" id="UP001158049"/>
    </source>
</evidence>
<gene>
    <name evidence="2" type="ORF">SAMN06295970_102145</name>
</gene>
<reference evidence="2 3" key="1">
    <citation type="submission" date="2017-05" db="EMBL/GenBank/DDBJ databases">
        <authorList>
            <person name="Varghese N."/>
            <person name="Submissions S."/>
        </authorList>
    </citation>
    <scope>NUCLEOTIDE SEQUENCE [LARGE SCALE GENOMIC DNA]</scope>
    <source>
        <strain evidence="2 3">DSM 26001</strain>
    </source>
</reference>
<keyword evidence="3" id="KW-1185">Reference proteome</keyword>
<name>A0ABY1PV29_9BURK</name>
<dbReference type="SUPFAM" id="SSF56300">
    <property type="entry name" value="Metallo-dependent phosphatases"/>
    <property type="match status" value="1"/>
</dbReference>
<dbReference type="PANTHER" id="PTHR39323:SF1">
    <property type="entry name" value="BLR1149 PROTEIN"/>
    <property type="match status" value="1"/>
</dbReference>
<dbReference type="InterPro" id="IPR029052">
    <property type="entry name" value="Metallo-depent_PP-like"/>
</dbReference>
<dbReference type="EMBL" id="FXUL01000002">
    <property type="protein sequence ID" value="SMP48395.1"/>
    <property type="molecule type" value="Genomic_DNA"/>
</dbReference>
<protein>
    <submittedName>
        <fullName evidence="2">Phosphoesterase</fullName>
    </submittedName>
</protein>
<dbReference type="Pfam" id="PF00149">
    <property type="entry name" value="Metallophos"/>
    <property type="match status" value="1"/>
</dbReference>
<accession>A0ABY1PV29</accession>
<dbReference type="Gene3D" id="3.60.21.10">
    <property type="match status" value="1"/>
</dbReference>